<dbReference type="PRINTS" id="PR00385">
    <property type="entry name" value="P450"/>
</dbReference>
<dbReference type="RefSeq" id="XP_017995963.1">
    <property type="nucleotide sequence ID" value="XM_018141557.1"/>
</dbReference>
<dbReference type="SUPFAM" id="SSF48264">
    <property type="entry name" value="Cytochrome P450"/>
    <property type="match status" value="1"/>
</dbReference>
<dbReference type="AlphaFoldDB" id="A0A0N1HIP0"/>
<keyword evidence="8" id="KW-1185">Reference proteome</keyword>
<dbReference type="GO" id="GO:0005506">
    <property type="term" value="F:iron ion binding"/>
    <property type="evidence" value="ECO:0007669"/>
    <property type="project" value="InterPro"/>
</dbReference>
<dbReference type="Pfam" id="PF00067">
    <property type="entry name" value="p450"/>
    <property type="match status" value="1"/>
</dbReference>
<dbReference type="PANTHER" id="PTHR46300">
    <property type="entry name" value="P450, PUTATIVE (EUROFUNG)-RELATED-RELATED"/>
    <property type="match status" value="1"/>
</dbReference>
<dbReference type="PROSITE" id="PS00086">
    <property type="entry name" value="CYTOCHROME_P450"/>
    <property type="match status" value="1"/>
</dbReference>
<dbReference type="EMBL" id="LFJN01000034">
    <property type="protein sequence ID" value="KPI36000.1"/>
    <property type="molecule type" value="Genomic_DNA"/>
</dbReference>
<dbReference type="GO" id="GO:0020037">
    <property type="term" value="F:heme binding"/>
    <property type="evidence" value="ECO:0007669"/>
    <property type="project" value="InterPro"/>
</dbReference>
<evidence type="ECO:0000256" key="6">
    <source>
        <dbReference type="RuleBase" id="RU000461"/>
    </source>
</evidence>
<dbReference type="InterPro" id="IPR017972">
    <property type="entry name" value="Cyt_P450_CS"/>
</dbReference>
<name>A0A0N1HIP0_9EURO</name>
<dbReference type="PANTHER" id="PTHR46300:SF9">
    <property type="entry name" value="P450, PUTATIVE-RELATED"/>
    <property type="match status" value="1"/>
</dbReference>
<reference evidence="7 8" key="1">
    <citation type="submission" date="2015-06" db="EMBL/GenBank/DDBJ databases">
        <title>Draft genome of the ant-associated black yeast Phialophora attae CBS 131958.</title>
        <authorList>
            <person name="Moreno L.F."/>
            <person name="Stielow B.J."/>
            <person name="de Hoog S."/>
            <person name="Vicente V.A."/>
            <person name="Weiss V.A."/>
            <person name="de Vries M."/>
            <person name="Cruz L.M."/>
            <person name="Souza E.M."/>
        </authorList>
    </citation>
    <scope>NUCLEOTIDE SEQUENCE [LARGE SCALE GENOMIC DNA]</scope>
    <source>
        <strain evidence="7 8">CBS 131958</strain>
    </source>
</reference>
<dbReference type="GO" id="GO:0016705">
    <property type="term" value="F:oxidoreductase activity, acting on paired donors, with incorporation or reduction of molecular oxygen"/>
    <property type="evidence" value="ECO:0007669"/>
    <property type="project" value="InterPro"/>
</dbReference>
<proteinExistence type="inferred from homology"/>
<evidence type="ECO:0000256" key="1">
    <source>
        <dbReference type="ARBA" id="ARBA00010617"/>
    </source>
</evidence>
<keyword evidence="4 5" id="KW-0408">Iron</keyword>
<evidence type="ECO:0000256" key="2">
    <source>
        <dbReference type="ARBA" id="ARBA00022723"/>
    </source>
</evidence>
<dbReference type="InterPro" id="IPR050364">
    <property type="entry name" value="Cytochrome_P450_fung"/>
</dbReference>
<comment type="cofactor">
    <cofactor evidence="5">
        <name>heme</name>
        <dbReference type="ChEBI" id="CHEBI:30413"/>
    </cofactor>
</comment>
<dbReference type="STRING" id="1664694.A0A0N1HIP0"/>
<dbReference type="Gene3D" id="1.10.630.10">
    <property type="entry name" value="Cytochrome P450"/>
    <property type="match status" value="1"/>
</dbReference>
<keyword evidence="5 6" id="KW-0349">Heme</keyword>
<dbReference type="InterPro" id="IPR001128">
    <property type="entry name" value="Cyt_P450"/>
</dbReference>
<evidence type="ECO:0000256" key="3">
    <source>
        <dbReference type="ARBA" id="ARBA00023002"/>
    </source>
</evidence>
<dbReference type="VEuPathDB" id="FungiDB:AB675_1653"/>
<evidence type="ECO:0000313" key="7">
    <source>
        <dbReference type="EMBL" id="KPI36000.1"/>
    </source>
</evidence>
<comment type="caution">
    <text evidence="7">The sequence shown here is derived from an EMBL/GenBank/DDBJ whole genome shotgun (WGS) entry which is preliminary data.</text>
</comment>
<dbReference type="Proteomes" id="UP000038010">
    <property type="component" value="Unassembled WGS sequence"/>
</dbReference>
<accession>A0A0N1HIP0</accession>
<evidence type="ECO:0000256" key="4">
    <source>
        <dbReference type="ARBA" id="ARBA00023004"/>
    </source>
</evidence>
<dbReference type="OrthoDB" id="1055148at2759"/>
<keyword evidence="2 5" id="KW-0479">Metal-binding</keyword>
<evidence type="ECO:0000256" key="5">
    <source>
        <dbReference type="PIRSR" id="PIRSR602401-1"/>
    </source>
</evidence>
<keyword evidence="3 6" id="KW-0560">Oxidoreductase</keyword>
<gene>
    <name evidence="7" type="ORF">AB675_1653</name>
</gene>
<organism evidence="7 8">
    <name type="scientific">Cyphellophora attinorum</name>
    <dbReference type="NCBI Taxonomy" id="1664694"/>
    <lineage>
        <taxon>Eukaryota</taxon>
        <taxon>Fungi</taxon>
        <taxon>Dikarya</taxon>
        <taxon>Ascomycota</taxon>
        <taxon>Pezizomycotina</taxon>
        <taxon>Eurotiomycetes</taxon>
        <taxon>Chaetothyriomycetidae</taxon>
        <taxon>Chaetothyriales</taxon>
        <taxon>Cyphellophoraceae</taxon>
        <taxon>Cyphellophora</taxon>
    </lineage>
</organism>
<dbReference type="PRINTS" id="PR00463">
    <property type="entry name" value="EP450I"/>
</dbReference>
<dbReference type="GO" id="GO:0004497">
    <property type="term" value="F:monooxygenase activity"/>
    <property type="evidence" value="ECO:0007669"/>
    <property type="project" value="UniProtKB-KW"/>
</dbReference>
<dbReference type="GeneID" id="28733437"/>
<comment type="similarity">
    <text evidence="1 6">Belongs to the cytochrome P450 family.</text>
</comment>
<evidence type="ECO:0000313" key="8">
    <source>
        <dbReference type="Proteomes" id="UP000038010"/>
    </source>
</evidence>
<keyword evidence="6" id="KW-0503">Monooxygenase</keyword>
<dbReference type="InterPro" id="IPR036396">
    <property type="entry name" value="Cyt_P450_sf"/>
</dbReference>
<feature type="binding site" description="axial binding residue" evidence="5">
    <location>
        <position position="450"/>
    </location>
    <ligand>
        <name>heme</name>
        <dbReference type="ChEBI" id="CHEBI:30413"/>
    </ligand>
    <ligandPart>
        <name>Fe</name>
        <dbReference type="ChEBI" id="CHEBI:18248"/>
    </ligandPart>
</feature>
<protein>
    <submittedName>
        <fullName evidence="7">3-hydroxyphenylacetate 6-hydroxylase</fullName>
    </submittedName>
</protein>
<dbReference type="InterPro" id="IPR002401">
    <property type="entry name" value="Cyt_P450_E_grp-I"/>
</dbReference>
<sequence>MDTSLHAFEIPPIIRKPSLESASPWALYLAVALVLLAALEEALRLRHRLPVIKGPVGYPIFGNLLQLRPDPSEQLRRWGEKYGGVYQIMMGNTPVVVFNSMQAARDVFIGQGAALVDRPTFYTFHGVMTSVASTIGTTVWSDSLKKRRKAAASAMNRVATASYVPLINETTQDFISDLLQRGDSGQVAFNPRRSILESILDLTMTVNYGSRLPKEEGLFDELIDVEDRVTRLRSVTGSYQDYIPFMRWNPFNSKSSHAKETNLRRLAYLHRFSDEHKQEMKVGKDKPCIQGNILQDPDHKFTEVELTSINMSMVSGGLDTLANSMAWTLGLLARRQDVQEVAYEAIIKASGANGWGEAHGDVPYMGALVKESLRYFSVLRLSQPRRAWRDIEYKGIFIPKGTTVYLNAWGCNRDKSYFGADANDFRPERWLKEGDERLDHCAFGFGTRMCAASHLANRQLYIMIARLIWAFKIELSEDPSDNEWGIDPFLDSTEPDQFAARPPLYKIRFVPRDINTLRAQLEST</sequence>